<evidence type="ECO:0000256" key="3">
    <source>
        <dbReference type="ARBA" id="ARBA00022692"/>
    </source>
</evidence>
<evidence type="ECO:0000259" key="8">
    <source>
        <dbReference type="Pfam" id="PF03600"/>
    </source>
</evidence>
<evidence type="ECO:0000256" key="7">
    <source>
        <dbReference type="SAM" id="Phobius"/>
    </source>
</evidence>
<dbReference type="EMBL" id="BAAAJK010000001">
    <property type="protein sequence ID" value="GAA1380691.1"/>
    <property type="molecule type" value="Genomic_DNA"/>
</dbReference>
<accession>A0ABP4I7M2</accession>
<evidence type="ECO:0000256" key="5">
    <source>
        <dbReference type="ARBA" id="ARBA00023136"/>
    </source>
</evidence>
<keyword evidence="4 7" id="KW-1133">Transmembrane helix</keyword>
<dbReference type="InterPro" id="IPR004680">
    <property type="entry name" value="Cit_transptr-like_dom"/>
</dbReference>
<evidence type="ECO:0000256" key="1">
    <source>
        <dbReference type="ARBA" id="ARBA00004141"/>
    </source>
</evidence>
<evidence type="ECO:0000313" key="11">
    <source>
        <dbReference type="Proteomes" id="UP001501414"/>
    </source>
</evidence>
<keyword evidence="11" id="KW-1185">Reference proteome</keyword>
<keyword evidence="3 7" id="KW-0812">Transmembrane</keyword>
<comment type="subcellular location">
    <subcellularLocation>
        <location evidence="1">Membrane</location>
        <topology evidence="1">Multi-pass membrane protein</topology>
    </subcellularLocation>
</comment>
<keyword evidence="2" id="KW-0813">Transport</keyword>
<evidence type="ECO:0000256" key="4">
    <source>
        <dbReference type="ARBA" id="ARBA00022989"/>
    </source>
</evidence>
<feature type="transmembrane region" description="Helical" evidence="7">
    <location>
        <begin position="301"/>
        <end position="319"/>
    </location>
</feature>
<feature type="domain" description="Citrate transporter-like" evidence="8">
    <location>
        <begin position="274"/>
        <end position="433"/>
    </location>
</feature>
<feature type="transmembrane region" description="Helical" evidence="7">
    <location>
        <begin position="369"/>
        <end position="392"/>
    </location>
</feature>
<feature type="transmembrane region" description="Helical" evidence="7">
    <location>
        <begin position="138"/>
        <end position="161"/>
    </location>
</feature>
<gene>
    <name evidence="10" type="ORF">GCM10009613_05410</name>
</gene>
<dbReference type="Proteomes" id="UP001501414">
    <property type="component" value="Unassembled WGS sequence"/>
</dbReference>
<feature type="domain" description="Dicarboxylate carrier MatC N-terminal" evidence="9">
    <location>
        <begin position="4"/>
        <end position="151"/>
    </location>
</feature>
<name>A0ABP4I7M2_9PSEU</name>
<organism evidence="10 11">
    <name type="scientific">Pseudonocardia kongjuensis</name>
    <dbReference type="NCBI Taxonomy" id="102227"/>
    <lineage>
        <taxon>Bacteria</taxon>
        <taxon>Bacillati</taxon>
        <taxon>Actinomycetota</taxon>
        <taxon>Actinomycetes</taxon>
        <taxon>Pseudonocardiales</taxon>
        <taxon>Pseudonocardiaceae</taxon>
        <taxon>Pseudonocardia</taxon>
    </lineage>
</organism>
<keyword evidence="5 7" id="KW-0472">Membrane</keyword>
<sequence>MTTVDLVSSLLLLAVFVIGTTTKANIGALGLLASFLLGSLYLRDEDVSELLSGFPISLFLLLLGVTYLFSVAGSNGTMDWLVGATSTLVQGRGLAVPVGAYTGAVFLTALGAPSQAAIAVLAPVAIRLGRECGIPSFTTGLVILLGVGAGSFSPVNVLAIIANESLANGGIEPDPLGLFAGMVVGNTVIATAVVAVQAVLLRRRTPVEAARPVAVGVGGAGPAGIDRPDLADGPDRADDAAGTDTAGPARAPIDLPVACTLAGLAVVLVGALGLGFDLGALALGVGLLLHVLFPRPNSTDGIAWPIILLVCGLMTYIGVMQRVGTFDRLGDALGGIGSPLLAILVICLGLALISMFAASPAAIGTGVTLAIPLIAVGGLPATGVVIAICLSIKLTDTSPFSSVGALTVAATPEEDRTKVFRWLLAWGIAMIVIGPLLSMLFVVL</sequence>
<evidence type="ECO:0000259" key="9">
    <source>
        <dbReference type="Pfam" id="PF07158"/>
    </source>
</evidence>
<dbReference type="RefSeq" id="WP_344017964.1">
    <property type="nucleotide sequence ID" value="NZ_BAAAJK010000001.1"/>
</dbReference>
<feature type="transmembrane region" description="Helical" evidence="7">
    <location>
        <begin position="104"/>
        <end position="126"/>
    </location>
</feature>
<feature type="transmembrane region" description="Helical" evidence="7">
    <location>
        <begin position="12"/>
        <end position="38"/>
    </location>
</feature>
<feature type="transmembrane region" description="Helical" evidence="7">
    <location>
        <begin position="340"/>
        <end position="363"/>
    </location>
</feature>
<proteinExistence type="predicted"/>
<evidence type="ECO:0000313" key="10">
    <source>
        <dbReference type="EMBL" id="GAA1380691.1"/>
    </source>
</evidence>
<dbReference type="InterPro" id="IPR009827">
    <property type="entry name" value="MatC_N"/>
</dbReference>
<feature type="transmembrane region" description="Helical" evidence="7">
    <location>
        <begin position="176"/>
        <end position="201"/>
    </location>
</feature>
<comment type="caution">
    <text evidence="10">The sequence shown here is derived from an EMBL/GenBank/DDBJ whole genome shotgun (WGS) entry which is preliminary data.</text>
</comment>
<feature type="transmembrane region" description="Helical" evidence="7">
    <location>
        <begin position="423"/>
        <end position="443"/>
    </location>
</feature>
<reference evidence="11" key="1">
    <citation type="journal article" date="2019" name="Int. J. Syst. Evol. Microbiol.">
        <title>The Global Catalogue of Microorganisms (GCM) 10K type strain sequencing project: providing services to taxonomists for standard genome sequencing and annotation.</title>
        <authorList>
            <consortium name="The Broad Institute Genomics Platform"/>
            <consortium name="The Broad Institute Genome Sequencing Center for Infectious Disease"/>
            <person name="Wu L."/>
            <person name="Ma J."/>
        </authorList>
    </citation>
    <scope>NUCLEOTIDE SEQUENCE [LARGE SCALE GENOMIC DNA]</scope>
    <source>
        <strain evidence="11">JCM 11896</strain>
    </source>
</reference>
<evidence type="ECO:0000256" key="2">
    <source>
        <dbReference type="ARBA" id="ARBA00022448"/>
    </source>
</evidence>
<dbReference type="Pfam" id="PF03600">
    <property type="entry name" value="CitMHS"/>
    <property type="match status" value="1"/>
</dbReference>
<feature type="region of interest" description="Disordered" evidence="6">
    <location>
        <begin position="224"/>
        <end position="245"/>
    </location>
</feature>
<feature type="transmembrane region" description="Helical" evidence="7">
    <location>
        <begin position="50"/>
        <end position="70"/>
    </location>
</feature>
<protein>
    <submittedName>
        <fullName evidence="10">SLC13 family permease</fullName>
    </submittedName>
</protein>
<feature type="compositionally biased region" description="Basic and acidic residues" evidence="6">
    <location>
        <begin position="226"/>
        <end position="239"/>
    </location>
</feature>
<feature type="transmembrane region" description="Helical" evidence="7">
    <location>
        <begin position="261"/>
        <end position="289"/>
    </location>
</feature>
<dbReference type="Pfam" id="PF07158">
    <property type="entry name" value="MatC_N"/>
    <property type="match status" value="1"/>
</dbReference>
<evidence type="ECO:0000256" key="6">
    <source>
        <dbReference type="SAM" id="MobiDB-lite"/>
    </source>
</evidence>